<keyword evidence="3" id="KW-0694">RNA-binding</keyword>
<feature type="compositionally biased region" description="Low complexity" evidence="6">
    <location>
        <begin position="17"/>
        <end position="31"/>
    </location>
</feature>
<dbReference type="InParanoid" id="A0A1Y1UI16"/>
<evidence type="ECO:0000256" key="6">
    <source>
        <dbReference type="SAM" id="MobiDB-lite"/>
    </source>
</evidence>
<feature type="compositionally biased region" description="Basic and acidic residues" evidence="6">
    <location>
        <begin position="180"/>
        <end position="189"/>
    </location>
</feature>
<dbReference type="InterPro" id="IPR040052">
    <property type="entry name" value="RBM17"/>
</dbReference>
<reference evidence="7 8" key="1">
    <citation type="submission" date="2017-03" db="EMBL/GenBank/DDBJ databases">
        <title>Widespread Adenine N6-methylation of Active Genes in Fungi.</title>
        <authorList>
            <consortium name="DOE Joint Genome Institute"/>
            <person name="Mondo S.J."/>
            <person name="Dannebaum R.O."/>
            <person name="Kuo R.C."/>
            <person name="Louie K.B."/>
            <person name="Bewick A.J."/>
            <person name="Labutti K."/>
            <person name="Haridas S."/>
            <person name="Kuo A."/>
            <person name="Salamov A."/>
            <person name="Ahrendt S.R."/>
            <person name="Lau R."/>
            <person name="Bowen B.P."/>
            <person name="Lipzen A."/>
            <person name="Sullivan W."/>
            <person name="Andreopoulos W.B."/>
            <person name="Clum A."/>
            <person name="Lindquist E."/>
            <person name="Daum C."/>
            <person name="Northen T.R."/>
            <person name="Ramamoorthy G."/>
            <person name="Schmitz R.J."/>
            <person name="Gryganskyi A."/>
            <person name="Culley D."/>
            <person name="Magnuson J."/>
            <person name="James T.Y."/>
            <person name="O'Malley M.A."/>
            <person name="Stajich J.E."/>
            <person name="Spatafora J.W."/>
            <person name="Visel A."/>
            <person name="Grigoriev I.V."/>
        </authorList>
    </citation>
    <scope>NUCLEOTIDE SEQUENCE [LARGE SCALE GENOMIC DNA]</scope>
    <source>
        <strain evidence="7 8">NRRL Y-17943</strain>
    </source>
</reference>
<gene>
    <name evidence="7" type="ORF">BD324DRAFT_651218</name>
</gene>
<evidence type="ECO:0000313" key="8">
    <source>
        <dbReference type="Proteomes" id="UP000193218"/>
    </source>
</evidence>
<evidence type="ECO:0000256" key="5">
    <source>
        <dbReference type="ARBA" id="ARBA00023242"/>
    </source>
</evidence>
<evidence type="ECO:0000256" key="3">
    <source>
        <dbReference type="ARBA" id="ARBA00022884"/>
    </source>
</evidence>
<dbReference type="AlphaFoldDB" id="A0A1Y1UI16"/>
<keyword evidence="8" id="KW-1185">Reference proteome</keyword>
<proteinExistence type="predicted"/>
<dbReference type="InterPro" id="IPR012677">
    <property type="entry name" value="Nucleotide-bd_a/b_plait_sf"/>
</dbReference>
<feature type="compositionally biased region" description="Basic and acidic residues" evidence="6">
    <location>
        <begin position="241"/>
        <end position="250"/>
    </location>
</feature>
<evidence type="ECO:0000256" key="2">
    <source>
        <dbReference type="ARBA" id="ARBA00022664"/>
    </source>
</evidence>
<dbReference type="GO" id="GO:0045292">
    <property type="term" value="P:mRNA cis splicing, via spliceosome"/>
    <property type="evidence" value="ECO:0007669"/>
    <property type="project" value="InterPro"/>
</dbReference>
<feature type="region of interest" description="Disordered" evidence="6">
    <location>
        <begin position="561"/>
        <end position="581"/>
    </location>
</feature>
<evidence type="ECO:0000256" key="1">
    <source>
        <dbReference type="ARBA" id="ARBA00004123"/>
    </source>
</evidence>
<evidence type="ECO:0000313" key="7">
    <source>
        <dbReference type="EMBL" id="ORX36735.1"/>
    </source>
</evidence>
<feature type="compositionally biased region" description="Low complexity" evidence="6">
    <location>
        <begin position="252"/>
        <end position="261"/>
    </location>
</feature>
<dbReference type="Proteomes" id="UP000193218">
    <property type="component" value="Unassembled WGS sequence"/>
</dbReference>
<feature type="compositionally biased region" description="Polar residues" evidence="6">
    <location>
        <begin position="45"/>
        <end position="66"/>
    </location>
</feature>
<dbReference type="PANTHER" id="PTHR13288">
    <property type="entry name" value="SPLICING FACTOR 45 SPF45"/>
    <property type="match status" value="1"/>
</dbReference>
<feature type="compositionally biased region" description="Pro residues" evidence="6">
    <location>
        <begin position="79"/>
        <end position="89"/>
    </location>
</feature>
<name>A0A1Y1UI16_9TREE</name>
<keyword evidence="2" id="KW-0507">mRNA processing</keyword>
<dbReference type="FunFam" id="3.30.70.330:FF:000382">
    <property type="entry name" value="G-patch domain-containing protein"/>
    <property type="match status" value="1"/>
</dbReference>
<dbReference type="EMBL" id="NBSH01000007">
    <property type="protein sequence ID" value="ORX36735.1"/>
    <property type="molecule type" value="Genomic_DNA"/>
</dbReference>
<comment type="subcellular location">
    <subcellularLocation>
        <location evidence="1">Nucleus</location>
    </subcellularLocation>
</comment>
<feature type="compositionally biased region" description="Pro residues" evidence="6">
    <location>
        <begin position="281"/>
        <end position="311"/>
    </location>
</feature>
<dbReference type="Gene3D" id="3.30.70.330">
    <property type="match status" value="1"/>
</dbReference>
<feature type="compositionally biased region" description="Basic residues" evidence="6">
    <location>
        <begin position="190"/>
        <end position="200"/>
    </location>
</feature>
<dbReference type="STRING" id="4999.A0A1Y1UI16"/>
<feature type="region of interest" description="Disordered" evidence="6">
    <location>
        <begin position="409"/>
        <end position="459"/>
    </location>
</feature>
<dbReference type="GO" id="GO:0003723">
    <property type="term" value="F:RNA binding"/>
    <property type="evidence" value="ECO:0007669"/>
    <property type="project" value="UniProtKB-KW"/>
</dbReference>
<feature type="compositionally biased region" description="Basic residues" evidence="6">
    <location>
        <begin position="169"/>
        <end position="179"/>
    </location>
</feature>
<feature type="region of interest" description="Disordered" evidence="6">
    <location>
        <begin position="160"/>
        <end position="222"/>
    </location>
</feature>
<feature type="compositionally biased region" description="Low complexity" evidence="6">
    <location>
        <begin position="411"/>
        <end position="432"/>
    </location>
</feature>
<dbReference type="InterPro" id="IPR035979">
    <property type="entry name" value="RBD_domain_sf"/>
</dbReference>
<dbReference type="RefSeq" id="XP_021870804.1">
    <property type="nucleotide sequence ID" value="XM_022018296.1"/>
</dbReference>
<comment type="caution">
    <text evidence="7">The sequence shown here is derived from an EMBL/GenBank/DDBJ whole genome shotgun (WGS) entry which is preliminary data.</text>
</comment>
<sequence>MSLYGGIKFSIGEQAESGLASAGSGTAALAAKVQPIDEPGPTPEVPNSTPTASTVPEKTAKVSGQASAALKFAPRIPKPKPAPSRPPPSATSSASGLMYNGQGQDEVSEGSGSGANTETRTYKPDIVRSAEPQLFGVSAGGPMREDVIVLGLDGRPLARAPAMTLNAGKKGKAKGKYGSRGRDQQNTEGKKRKKKKKRRVQVPIIPTFDPEEQYDPYKPNDLGEYQYYRKKLREERRAQLIEDRRRKDAGESSEGSSYYTDSSEEEAPRRDAPKMFAPPKQYSPPPSSRPRSPSPPPSVPPPPPPPAPRPSAPFETGDDAYARRAAMANASNAVTGDDAYAKRLAMSNSAVTKTPSGPPAPPVPASGDDAYARRVAMSQAASGDDAYARRLAMSQSVSGSNAFVPPPTHLAANAPNIPPSSGSSIPGFGSFNLPPSQAGSSIAVPPSAQPAGSSVAPSDEFATMLEERKRAAQAIAARLQALAAENPPAPAAVPTPSVVEDTSGTFAEKMFRKWGHVEGTGLGARGDGMVHALAAEHVEAAPKPADPSQPLSKRQIAKQKAAAANAKNKNRKWVQHATSRGRIVNTNEDERAKEEQARLGEASRIICLVGCVESIDDVDEELSEEIGEEASKYGIVERVVLHMVEPPPEDPRDCLRIFIVFSGMAGAWRATKELDGRFFAGGKIRATYFDESKFDAGDRDGPLV</sequence>
<keyword evidence="5" id="KW-0539">Nucleus</keyword>
<dbReference type="SUPFAM" id="SSF54928">
    <property type="entry name" value="RNA-binding domain, RBD"/>
    <property type="match status" value="1"/>
</dbReference>
<dbReference type="OrthoDB" id="5411533at2759"/>
<keyword evidence="4" id="KW-0508">mRNA splicing</keyword>
<accession>A0A1Y1UI16</accession>
<evidence type="ECO:0008006" key="9">
    <source>
        <dbReference type="Google" id="ProtNLM"/>
    </source>
</evidence>
<feature type="region of interest" description="Disordered" evidence="6">
    <location>
        <begin position="17"/>
        <end position="130"/>
    </location>
</feature>
<dbReference type="PANTHER" id="PTHR13288:SF8">
    <property type="entry name" value="SPLICING FACTOR 45"/>
    <property type="match status" value="1"/>
</dbReference>
<feature type="region of interest" description="Disordered" evidence="6">
    <location>
        <begin position="241"/>
        <end position="321"/>
    </location>
</feature>
<dbReference type="GO" id="GO:0071011">
    <property type="term" value="C:precatalytic spliceosome"/>
    <property type="evidence" value="ECO:0007669"/>
    <property type="project" value="TreeGrafter"/>
</dbReference>
<evidence type="ECO:0000256" key="4">
    <source>
        <dbReference type="ARBA" id="ARBA00023187"/>
    </source>
</evidence>
<feature type="region of interest" description="Disordered" evidence="6">
    <location>
        <begin position="349"/>
        <end position="383"/>
    </location>
</feature>
<organism evidence="7 8">
    <name type="scientific">Kockovaella imperatae</name>
    <dbReference type="NCBI Taxonomy" id="4999"/>
    <lineage>
        <taxon>Eukaryota</taxon>
        <taxon>Fungi</taxon>
        <taxon>Dikarya</taxon>
        <taxon>Basidiomycota</taxon>
        <taxon>Agaricomycotina</taxon>
        <taxon>Tremellomycetes</taxon>
        <taxon>Tremellales</taxon>
        <taxon>Cuniculitremaceae</taxon>
        <taxon>Kockovaella</taxon>
    </lineage>
</organism>
<protein>
    <recommendedName>
        <fullName evidence="9">G-patch domain-containing protein</fullName>
    </recommendedName>
</protein>
<dbReference type="GeneID" id="33560105"/>